<dbReference type="InterPro" id="IPR020827">
    <property type="entry name" value="Asparaginase/glutaminase_AS1"/>
</dbReference>
<evidence type="ECO:0000256" key="7">
    <source>
        <dbReference type="PROSITE-ProRule" id="PRU10099"/>
    </source>
</evidence>
<evidence type="ECO:0000259" key="10">
    <source>
        <dbReference type="Pfam" id="PF17763"/>
    </source>
</evidence>
<evidence type="ECO:0000256" key="1">
    <source>
        <dbReference type="ARBA" id="ARBA00010518"/>
    </source>
</evidence>
<dbReference type="GO" id="GO:0004067">
    <property type="term" value="F:asparaginase activity"/>
    <property type="evidence" value="ECO:0007669"/>
    <property type="project" value="UniProtKB-UniRule"/>
</dbReference>
<dbReference type="FunFam" id="3.40.50.1170:FF:000001">
    <property type="entry name" value="L-asparaginase 2"/>
    <property type="match status" value="1"/>
</dbReference>
<accession>A0A9X2MQU7</accession>
<dbReference type="InterPro" id="IPR027474">
    <property type="entry name" value="L-asparaginase_N"/>
</dbReference>
<keyword evidence="12" id="KW-1185">Reference proteome</keyword>
<dbReference type="CDD" id="cd08964">
    <property type="entry name" value="L-asparaginase_II"/>
    <property type="match status" value="1"/>
</dbReference>
<evidence type="ECO:0000256" key="6">
    <source>
        <dbReference type="PIRSR" id="PIRSR001220-2"/>
    </source>
</evidence>
<dbReference type="Gene3D" id="3.40.50.1170">
    <property type="entry name" value="L-asparaginase, N-terminal domain"/>
    <property type="match status" value="1"/>
</dbReference>
<dbReference type="RefSeq" id="WP_246119193.1">
    <property type="nucleotide sequence ID" value="NZ_CABKTM010000029.1"/>
</dbReference>
<evidence type="ECO:0000259" key="9">
    <source>
        <dbReference type="Pfam" id="PF00710"/>
    </source>
</evidence>
<comment type="similarity">
    <text evidence="1">Belongs to the asparaginase 1 family.</text>
</comment>
<dbReference type="InterPro" id="IPR027475">
    <property type="entry name" value="Asparaginase/glutaminase_AS2"/>
</dbReference>
<reference evidence="11" key="1">
    <citation type="submission" date="2022-07" db="EMBL/GenBank/DDBJ databases">
        <title>Enhanced cultured diversity of the mouse gut microbiota enables custom-made synthetic communities.</title>
        <authorList>
            <person name="Afrizal A."/>
        </authorList>
    </citation>
    <scope>NUCLEOTIDE SEQUENCE</scope>
    <source>
        <strain evidence="11">DSM 29482</strain>
    </source>
</reference>
<dbReference type="FunFam" id="3.40.50.40:FF:000003">
    <property type="entry name" value="L-asparaginase 2"/>
    <property type="match status" value="1"/>
</dbReference>
<evidence type="ECO:0000313" key="11">
    <source>
        <dbReference type="EMBL" id="MCR2045546.1"/>
    </source>
</evidence>
<dbReference type="PRINTS" id="PR00139">
    <property type="entry name" value="ASNGLNASE"/>
</dbReference>
<dbReference type="InterPro" id="IPR027473">
    <property type="entry name" value="L-asparaginase_C"/>
</dbReference>
<evidence type="ECO:0000313" key="12">
    <source>
        <dbReference type="Proteomes" id="UP001142078"/>
    </source>
</evidence>
<dbReference type="EMBL" id="JANJZL010000020">
    <property type="protein sequence ID" value="MCR2045546.1"/>
    <property type="molecule type" value="Genomic_DNA"/>
</dbReference>
<dbReference type="EC" id="3.5.1.1" evidence="2"/>
<evidence type="ECO:0000256" key="8">
    <source>
        <dbReference type="PROSITE-ProRule" id="PRU10100"/>
    </source>
</evidence>
<dbReference type="PANTHER" id="PTHR11707:SF28">
    <property type="entry name" value="60 KDA LYSOPHOSPHOLIPASE"/>
    <property type="match status" value="1"/>
</dbReference>
<dbReference type="AlphaFoldDB" id="A0A9X2MQU7"/>
<proteinExistence type="inferred from homology"/>
<feature type="domain" description="Asparaginase/glutaminase C-terminal" evidence="10">
    <location>
        <begin position="212"/>
        <end position="327"/>
    </location>
</feature>
<feature type="active site" evidence="7">
    <location>
        <position position="17"/>
    </location>
</feature>
<dbReference type="InterPro" id="IPR004550">
    <property type="entry name" value="AsnASE_II"/>
</dbReference>
<keyword evidence="3" id="KW-0378">Hydrolase</keyword>
<sequence>MKILSSNKVAVIFTGGTISMKIDPRIHAAIPALSSEEIMAMVTNIEKFAEIENINFSNLPSPHITPEMMMDLTKLVKETIERDDITGVVVTHGTDTLEETAYILDLTIKSKKPIVVVGAMRNSSELGYDGSSNLAAAICTAISEKSKNKGVLVVMNNEVNAASEITKINTLTLDTFKSPEFGPLGIVDNDEVIFYRDIVSRDFIDTETIETKVALLKSGPGMNSDIIEFCIESGYKGIVIEALGRGNLPPEMIYGIKKSIEKNIPIVLVSRCPTGRVLDTYGYEGGGKHLRKIGVIFAGNLPGQKARIKLMLALSISNNMDTIRNLFEKDEYNSL</sequence>
<dbReference type="SMART" id="SM00870">
    <property type="entry name" value="Asparaginase"/>
    <property type="match status" value="1"/>
</dbReference>
<evidence type="ECO:0000256" key="4">
    <source>
        <dbReference type="ARBA" id="ARBA00049366"/>
    </source>
</evidence>
<dbReference type="Proteomes" id="UP001142078">
    <property type="component" value="Unassembled WGS sequence"/>
</dbReference>
<evidence type="ECO:0000256" key="2">
    <source>
        <dbReference type="ARBA" id="ARBA00012920"/>
    </source>
</evidence>
<dbReference type="PIRSF" id="PIRSF500176">
    <property type="entry name" value="L_ASNase"/>
    <property type="match status" value="1"/>
</dbReference>
<dbReference type="GO" id="GO:0006528">
    <property type="term" value="P:asparagine metabolic process"/>
    <property type="evidence" value="ECO:0007669"/>
    <property type="project" value="InterPro"/>
</dbReference>
<dbReference type="PANTHER" id="PTHR11707">
    <property type="entry name" value="L-ASPARAGINASE"/>
    <property type="match status" value="1"/>
</dbReference>
<gene>
    <name evidence="11" type="ORF">NSA23_15700</name>
</gene>
<dbReference type="InterPro" id="IPR040919">
    <property type="entry name" value="Asparaginase_C"/>
</dbReference>
<feature type="binding site" evidence="6">
    <location>
        <position position="61"/>
    </location>
    <ligand>
        <name>substrate</name>
    </ligand>
</feature>
<comment type="catalytic activity">
    <reaction evidence="4">
        <text>L-asparagine + H2O = L-aspartate + NH4(+)</text>
        <dbReference type="Rhea" id="RHEA:21016"/>
        <dbReference type="ChEBI" id="CHEBI:15377"/>
        <dbReference type="ChEBI" id="CHEBI:28938"/>
        <dbReference type="ChEBI" id="CHEBI:29991"/>
        <dbReference type="ChEBI" id="CHEBI:58048"/>
        <dbReference type="EC" id="3.5.1.1"/>
    </reaction>
</comment>
<comment type="caution">
    <text evidence="11">The sequence shown here is derived from an EMBL/GenBank/DDBJ whole genome shotgun (WGS) entry which is preliminary data.</text>
</comment>
<organism evidence="11 12">
    <name type="scientific">Anaerosalibacter massiliensis</name>
    <dbReference type="NCBI Taxonomy" id="1347392"/>
    <lineage>
        <taxon>Bacteria</taxon>
        <taxon>Bacillati</taxon>
        <taxon>Bacillota</taxon>
        <taxon>Tissierellia</taxon>
        <taxon>Tissierellales</taxon>
        <taxon>Sporanaerobacteraceae</taxon>
        <taxon>Anaerosalibacter</taxon>
    </lineage>
</organism>
<feature type="domain" description="L-asparaginase N-terminal" evidence="9">
    <location>
        <begin position="8"/>
        <end position="198"/>
    </location>
</feature>
<dbReference type="PROSITE" id="PS00144">
    <property type="entry name" value="ASN_GLN_ASE_1"/>
    <property type="match status" value="1"/>
</dbReference>
<evidence type="ECO:0000256" key="5">
    <source>
        <dbReference type="PIRSR" id="PIRSR001220-1"/>
    </source>
</evidence>
<dbReference type="InterPro" id="IPR037152">
    <property type="entry name" value="L-asparaginase_N_sf"/>
</dbReference>
<dbReference type="SUPFAM" id="SSF53774">
    <property type="entry name" value="Glutaminase/Asparaginase"/>
    <property type="match status" value="1"/>
</dbReference>
<dbReference type="PIRSF" id="PIRSF001220">
    <property type="entry name" value="L-ASNase_gatD"/>
    <property type="match status" value="1"/>
</dbReference>
<dbReference type="Pfam" id="PF17763">
    <property type="entry name" value="Asparaginase_C"/>
    <property type="match status" value="1"/>
</dbReference>
<feature type="binding site" evidence="6">
    <location>
        <begin position="94"/>
        <end position="95"/>
    </location>
    <ligand>
        <name>substrate</name>
    </ligand>
</feature>
<dbReference type="Gene3D" id="3.40.50.40">
    <property type="match status" value="1"/>
</dbReference>
<dbReference type="InterPro" id="IPR036152">
    <property type="entry name" value="Asp/glu_Ase-like_sf"/>
</dbReference>
<dbReference type="PROSITE" id="PS51732">
    <property type="entry name" value="ASN_GLN_ASE_3"/>
    <property type="match status" value="1"/>
</dbReference>
<dbReference type="PROSITE" id="PS00917">
    <property type="entry name" value="ASN_GLN_ASE_2"/>
    <property type="match status" value="1"/>
</dbReference>
<evidence type="ECO:0000256" key="3">
    <source>
        <dbReference type="ARBA" id="ARBA00022801"/>
    </source>
</evidence>
<feature type="active site" description="O-isoaspartyl threonine intermediate" evidence="5">
    <location>
        <position position="17"/>
    </location>
</feature>
<name>A0A9X2MQU7_9FIRM</name>
<dbReference type="InterPro" id="IPR006034">
    <property type="entry name" value="Asparaginase/glutaminase-like"/>
</dbReference>
<feature type="active site" evidence="8">
    <location>
        <position position="94"/>
    </location>
</feature>
<dbReference type="Pfam" id="PF00710">
    <property type="entry name" value="Asparaginase"/>
    <property type="match status" value="1"/>
</dbReference>
<protein>
    <recommendedName>
        <fullName evidence="2">asparaginase</fullName>
        <ecNumber evidence="2">3.5.1.1</ecNumber>
    </recommendedName>
</protein>